<protein>
    <submittedName>
        <fullName evidence="1">DNA-3-methyladenine glycosylase I</fullName>
        <ecNumber evidence="1">3.2.2.20</ecNumber>
    </submittedName>
</protein>
<reference evidence="1 2" key="1">
    <citation type="submission" date="2009-12" db="EMBL/GenBank/DDBJ databases">
        <authorList>
            <person name="Shrivastava S."/>
            <person name="Madupu R."/>
            <person name="Durkin A.S."/>
            <person name="Torralba M."/>
            <person name="Methe B."/>
            <person name="Sutton G.G."/>
            <person name="Strausberg R.L."/>
            <person name="Nelson K.E."/>
        </authorList>
    </citation>
    <scope>NUCLEOTIDE SEQUENCE [LARGE SCALE GENOMIC DNA]</scope>
    <source>
        <strain evidence="1 2">W5455</strain>
    </source>
</reference>
<dbReference type="InterPro" id="IPR011257">
    <property type="entry name" value="DNA_glycosylase"/>
</dbReference>
<dbReference type="InterPro" id="IPR052891">
    <property type="entry name" value="DNA-3mA_glycosylase"/>
</dbReference>
<keyword evidence="1" id="KW-0378">Hydrolase</keyword>
<dbReference type="SUPFAM" id="SSF48150">
    <property type="entry name" value="DNA-glycosylase"/>
    <property type="match status" value="1"/>
</dbReference>
<accession>A0ABM9ZVK6</accession>
<dbReference type="InterPro" id="IPR005019">
    <property type="entry name" value="Adenine_glyco"/>
</dbReference>
<evidence type="ECO:0000313" key="1">
    <source>
        <dbReference type="EMBL" id="EFB90923.1"/>
    </source>
</evidence>
<dbReference type="Proteomes" id="UP000006462">
    <property type="component" value="Unassembled WGS sequence"/>
</dbReference>
<dbReference type="PANTHER" id="PTHR30037:SF4">
    <property type="entry name" value="DNA-3-METHYLADENINE GLYCOSYLASE I"/>
    <property type="match status" value="1"/>
</dbReference>
<gene>
    <name evidence="1" type="primary">tag</name>
    <name evidence="1" type="ORF">HMPREF7215_2642</name>
</gene>
<name>A0ABM9ZVK6_9BACT</name>
<keyword evidence="2" id="KW-1185">Reference proteome</keyword>
<dbReference type="Gene3D" id="1.10.340.30">
    <property type="entry name" value="Hypothetical protein, domain 2"/>
    <property type="match status" value="1"/>
</dbReference>
<proteinExistence type="predicted"/>
<sequence length="211" mass="24255">MGRMKPPEGSCPWSAADPLLKEYHDREWGVPQHDDRVLFEHLLMESMSCGLSWLLMLRKRRCFARNFSRFDYAQVAGYDEATVARIMADPEMIHAERKVRAVVDNARRFLDVRREFGSFAAYVWSFTDGRTVIYPAYQKQRLTRSALSDAFSGDLRRRGFKFVGTVSMFSFLEACGMINDHLHGCFRCGETRALNKTVIVADPDAPWIVGK</sequence>
<dbReference type="EC" id="3.2.2.20" evidence="1"/>
<dbReference type="RefSeq" id="WP_009164609.1">
    <property type="nucleotide sequence ID" value="NZ_ADFP01000055.1"/>
</dbReference>
<evidence type="ECO:0000313" key="2">
    <source>
        <dbReference type="Proteomes" id="UP000006462"/>
    </source>
</evidence>
<organism evidence="1 2">
    <name type="scientific">Pyramidobacter piscolens W5455</name>
    <dbReference type="NCBI Taxonomy" id="352165"/>
    <lineage>
        <taxon>Bacteria</taxon>
        <taxon>Thermotogati</taxon>
        <taxon>Synergistota</taxon>
        <taxon>Synergistia</taxon>
        <taxon>Synergistales</taxon>
        <taxon>Dethiosulfovibrionaceae</taxon>
        <taxon>Pyramidobacter</taxon>
    </lineage>
</organism>
<keyword evidence="1" id="KW-0326">Glycosidase</keyword>
<dbReference type="GO" id="GO:0008725">
    <property type="term" value="F:DNA-3-methyladenine glycosylase activity"/>
    <property type="evidence" value="ECO:0007669"/>
    <property type="project" value="UniProtKB-EC"/>
</dbReference>
<dbReference type="Pfam" id="PF03352">
    <property type="entry name" value="Adenine_glyco"/>
    <property type="match status" value="1"/>
</dbReference>
<dbReference type="PANTHER" id="PTHR30037">
    <property type="entry name" value="DNA-3-METHYLADENINE GLYCOSYLASE 1"/>
    <property type="match status" value="1"/>
</dbReference>
<comment type="caution">
    <text evidence="1">The sequence shown here is derived from an EMBL/GenBank/DDBJ whole genome shotgun (WGS) entry which is preliminary data.</text>
</comment>
<dbReference type="EMBL" id="ADFP01000055">
    <property type="protein sequence ID" value="EFB90923.1"/>
    <property type="molecule type" value="Genomic_DNA"/>
</dbReference>